<dbReference type="RefSeq" id="WP_034356039.1">
    <property type="nucleotide sequence ID" value="NZ_JHAC01000022.1"/>
</dbReference>
<name>A0A016QQX9_9DEIO</name>
<evidence type="ECO:0000256" key="1">
    <source>
        <dbReference type="ARBA" id="ARBA00009356"/>
    </source>
</evidence>
<evidence type="ECO:0000256" key="2">
    <source>
        <dbReference type="ARBA" id="ARBA00011838"/>
    </source>
</evidence>
<dbReference type="eggNOG" id="COG0097">
    <property type="taxonomic scope" value="Bacteria"/>
</dbReference>
<dbReference type="InterPro" id="IPR036789">
    <property type="entry name" value="Ribosomal_uL6-like_a/b-dom_sf"/>
</dbReference>
<dbReference type="PANTHER" id="PTHR11655:SF14">
    <property type="entry name" value="LARGE RIBOSOMAL SUBUNIT PROTEIN UL6M"/>
    <property type="match status" value="1"/>
</dbReference>
<reference evidence="11 12" key="1">
    <citation type="submission" date="2014-03" db="EMBL/GenBank/DDBJ databases">
        <title>Draft genome sequence of Deinococcus phoenicis 1P10ME.</title>
        <authorList>
            <person name="Stepanov V.G."/>
            <person name="Vaishampayan P."/>
            <person name="Venkateswaran K."/>
            <person name="Fox G.E."/>
        </authorList>
    </citation>
    <scope>NUCLEOTIDE SEQUENCE [LARGE SCALE GENOMIC DNA]</scope>
    <source>
        <strain evidence="11 12">1P10ME</strain>
    </source>
</reference>
<dbReference type="FunFam" id="3.90.930.12:FF:000002">
    <property type="entry name" value="50S ribosomal protein L6"/>
    <property type="match status" value="1"/>
</dbReference>
<keyword evidence="5 7" id="KW-0689">Ribosomal protein</keyword>
<keyword evidence="3 7" id="KW-0699">rRNA-binding</keyword>
<evidence type="ECO:0000256" key="4">
    <source>
        <dbReference type="ARBA" id="ARBA00022884"/>
    </source>
</evidence>
<dbReference type="PIRSF" id="PIRSF002162">
    <property type="entry name" value="Ribosomal_L6"/>
    <property type="match status" value="1"/>
</dbReference>
<dbReference type="GO" id="GO:0022625">
    <property type="term" value="C:cytosolic large ribosomal subunit"/>
    <property type="evidence" value="ECO:0007669"/>
    <property type="project" value="UniProtKB-UniRule"/>
</dbReference>
<evidence type="ECO:0000256" key="3">
    <source>
        <dbReference type="ARBA" id="ARBA00022730"/>
    </source>
</evidence>
<evidence type="ECO:0000256" key="7">
    <source>
        <dbReference type="HAMAP-Rule" id="MF_01365"/>
    </source>
</evidence>
<dbReference type="STRING" id="1476583.DEIPH_ctg022orf0022"/>
<keyword evidence="6 7" id="KW-0687">Ribonucleoprotein</keyword>
<evidence type="ECO:0000256" key="9">
    <source>
        <dbReference type="RuleBase" id="RU003870"/>
    </source>
</evidence>
<dbReference type="AlphaFoldDB" id="A0A016QQX9"/>
<evidence type="ECO:0000256" key="6">
    <source>
        <dbReference type="ARBA" id="ARBA00023274"/>
    </source>
</evidence>
<protein>
    <recommendedName>
        <fullName evidence="7">Large ribosomal subunit protein uL6</fullName>
    </recommendedName>
</protein>
<feature type="domain" description="Large ribosomal subunit protein uL6 alpha-beta" evidence="10">
    <location>
        <begin position="11"/>
        <end position="82"/>
    </location>
</feature>
<dbReference type="PRINTS" id="PR00059">
    <property type="entry name" value="RIBOSOMALL6"/>
</dbReference>
<keyword evidence="12" id="KW-1185">Reference proteome</keyword>
<dbReference type="OrthoDB" id="9805007at2"/>
<dbReference type="PANTHER" id="PTHR11655">
    <property type="entry name" value="60S/50S RIBOSOMAL PROTEIN L6/L9"/>
    <property type="match status" value="1"/>
</dbReference>
<evidence type="ECO:0000256" key="8">
    <source>
        <dbReference type="RuleBase" id="RU003869"/>
    </source>
</evidence>
<gene>
    <name evidence="7 11" type="primary">rplF</name>
    <name evidence="11" type="ORF">DEIPH_ctg022orf0022</name>
</gene>
<dbReference type="Pfam" id="PF00347">
    <property type="entry name" value="Ribosomal_L6"/>
    <property type="match status" value="2"/>
</dbReference>
<evidence type="ECO:0000313" key="11">
    <source>
        <dbReference type="EMBL" id="EYB68483.1"/>
    </source>
</evidence>
<dbReference type="NCBIfam" id="TIGR03654">
    <property type="entry name" value="L6_bact"/>
    <property type="match status" value="1"/>
</dbReference>
<proteinExistence type="inferred from homology"/>
<accession>A0A016QQX9</accession>
<dbReference type="GO" id="GO:0019843">
    <property type="term" value="F:rRNA binding"/>
    <property type="evidence" value="ECO:0007669"/>
    <property type="project" value="UniProtKB-UniRule"/>
</dbReference>
<comment type="function">
    <text evidence="7 9">This protein binds to the 23S rRNA, and is important in its secondary structure. It is located near the subunit interface in the base of the L7/L12 stalk, and near the tRNA binding site of the peptidyltransferase center.</text>
</comment>
<dbReference type="EMBL" id="JHAC01000022">
    <property type="protein sequence ID" value="EYB68483.1"/>
    <property type="molecule type" value="Genomic_DNA"/>
</dbReference>
<comment type="subunit">
    <text evidence="2 7">Part of the 50S ribosomal subunit.</text>
</comment>
<dbReference type="InterPro" id="IPR020040">
    <property type="entry name" value="Ribosomal_uL6_a/b-dom"/>
</dbReference>
<sequence length="185" mass="19567">MSRIGKQPIAVPSGVTVNADNGVFKVKGPKGELTVPYNPALNITNENGQLLVTRPSDRQEHRALHGLTRTLVANAVKGVSDGFTINLELRGVGYRAKLTGKNLEMTIGYSHPVIIEPPAGVTFTVPEPTKIDVSGIDKQLVGQVAANVRKVRKPDAYHGKGVRFVGEQIALKAGKAGATGGKGKK</sequence>
<organism evidence="11 12">
    <name type="scientific">Deinococcus phoenicis</name>
    <dbReference type="NCBI Taxonomy" id="1476583"/>
    <lineage>
        <taxon>Bacteria</taxon>
        <taxon>Thermotogati</taxon>
        <taxon>Deinococcota</taxon>
        <taxon>Deinococci</taxon>
        <taxon>Deinococcales</taxon>
        <taxon>Deinococcaceae</taxon>
        <taxon>Deinococcus</taxon>
    </lineage>
</organism>
<keyword evidence="4 7" id="KW-0694">RNA-binding</keyword>
<dbReference type="Proteomes" id="UP000020492">
    <property type="component" value="Unassembled WGS sequence"/>
</dbReference>
<dbReference type="GO" id="GO:0003735">
    <property type="term" value="F:structural constituent of ribosome"/>
    <property type="evidence" value="ECO:0007669"/>
    <property type="project" value="UniProtKB-UniRule"/>
</dbReference>
<evidence type="ECO:0000259" key="10">
    <source>
        <dbReference type="Pfam" id="PF00347"/>
    </source>
</evidence>
<dbReference type="PATRIC" id="fig|1476583.3.peg.1429"/>
<dbReference type="FunFam" id="3.90.930.12:FF:000001">
    <property type="entry name" value="50S ribosomal protein L6"/>
    <property type="match status" value="1"/>
</dbReference>
<dbReference type="GO" id="GO:0002181">
    <property type="term" value="P:cytoplasmic translation"/>
    <property type="evidence" value="ECO:0007669"/>
    <property type="project" value="TreeGrafter"/>
</dbReference>
<evidence type="ECO:0000313" key="12">
    <source>
        <dbReference type="Proteomes" id="UP000020492"/>
    </source>
</evidence>
<dbReference type="InterPro" id="IPR000702">
    <property type="entry name" value="Ribosomal_uL6-like"/>
</dbReference>
<comment type="caution">
    <text evidence="11">The sequence shown here is derived from an EMBL/GenBank/DDBJ whole genome shotgun (WGS) entry which is preliminary data.</text>
</comment>
<dbReference type="InterPro" id="IPR019906">
    <property type="entry name" value="Ribosomal_uL6_bac-type"/>
</dbReference>
<dbReference type="SUPFAM" id="SSF56053">
    <property type="entry name" value="Ribosomal protein L6"/>
    <property type="match status" value="2"/>
</dbReference>
<comment type="similarity">
    <text evidence="1 7 8">Belongs to the universal ribosomal protein uL6 family.</text>
</comment>
<dbReference type="Gene3D" id="3.90.930.12">
    <property type="entry name" value="Ribosomal protein L6, alpha-beta domain"/>
    <property type="match status" value="2"/>
</dbReference>
<evidence type="ECO:0000256" key="5">
    <source>
        <dbReference type="ARBA" id="ARBA00022980"/>
    </source>
</evidence>
<dbReference type="HAMAP" id="MF_01365_B">
    <property type="entry name" value="Ribosomal_uL6_B"/>
    <property type="match status" value="1"/>
</dbReference>
<feature type="domain" description="Large ribosomal subunit protein uL6 alpha-beta" evidence="10">
    <location>
        <begin position="91"/>
        <end position="163"/>
    </location>
</feature>